<feature type="chain" id="PRO_5041360757" evidence="2">
    <location>
        <begin position="22"/>
        <end position="203"/>
    </location>
</feature>
<accession>A0AA45R5Q2</accession>
<dbReference type="EMBL" id="CP073249">
    <property type="protein sequence ID" value="QUF06182.1"/>
    <property type="molecule type" value="Genomic_DNA"/>
</dbReference>
<name>A0AA45R5Q2_9PSEU</name>
<dbReference type="InterPro" id="IPR024520">
    <property type="entry name" value="DUF3558"/>
</dbReference>
<evidence type="ECO:0000313" key="4">
    <source>
        <dbReference type="Proteomes" id="UP000677152"/>
    </source>
</evidence>
<evidence type="ECO:0000313" key="3">
    <source>
        <dbReference type="EMBL" id="QUF06182.1"/>
    </source>
</evidence>
<gene>
    <name evidence="3" type="ORF">KCV87_09065</name>
</gene>
<evidence type="ECO:0000256" key="2">
    <source>
        <dbReference type="SAM" id="SignalP"/>
    </source>
</evidence>
<dbReference type="PROSITE" id="PS51257">
    <property type="entry name" value="PROKAR_LIPOPROTEIN"/>
    <property type="match status" value="1"/>
</dbReference>
<organism evidence="3 4">
    <name type="scientific">Actinosynnema pretiosum subsp. pretiosum</name>
    <dbReference type="NCBI Taxonomy" id="103721"/>
    <lineage>
        <taxon>Bacteria</taxon>
        <taxon>Bacillati</taxon>
        <taxon>Actinomycetota</taxon>
        <taxon>Actinomycetes</taxon>
        <taxon>Pseudonocardiales</taxon>
        <taxon>Pseudonocardiaceae</taxon>
        <taxon>Actinosynnema</taxon>
    </lineage>
</organism>
<reference evidence="3" key="1">
    <citation type="submission" date="2021-04" db="EMBL/GenBank/DDBJ databases">
        <title>Genomic sequence of Actinosynnema pretiosum subsp. pretiosum ATCC 31280 (C-14919).</title>
        <authorList>
            <person name="Bai L."/>
            <person name="Wang X."/>
            <person name="Xiao Y."/>
        </authorList>
    </citation>
    <scope>NUCLEOTIDE SEQUENCE</scope>
    <source>
        <strain evidence="3">ATCC 31280</strain>
    </source>
</reference>
<dbReference type="Pfam" id="PF12079">
    <property type="entry name" value="DUF3558"/>
    <property type="match status" value="1"/>
</dbReference>
<keyword evidence="2" id="KW-0732">Signal</keyword>
<proteinExistence type="predicted"/>
<dbReference type="Proteomes" id="UP000677152">
    <property type="component" value="Chromosome"/>
</dbReference>
<feature type="signal peptide" evidence="2">
    <location>
        <begin position="1"/>
        <end position="21"/>
    </location>
</feature>
<evidence type="ECO:0000256" key="1">
    <source>
        <dbReference type="SAM" id="MobiDB-lite"/>
    </source>
</evidence>
<dbReference type="AlphaFoldDB" id="A0AA45R5Q2"/>
<sequence>MKSLMRVATILPLVAALAACAPTAEQGRAVAVQSAGVPSGETVPSGSESGRPAELGLRSRADNPCALVSASQLAEFGSFKPSSTKVDESGLGRSVSCSWQPASIVAGAHYSVVVYDFQFPYEVAERNLGSEWDNVEKTAVDGYPAITGFNSYGIVGCSTAVSVADGQIFMSGLLTSVESSPEYANPCDYSRRFASVIIKNLKG</sequence>
<feature type="region of interest" description="Disordered" evidence="1">
    <location>
        <begin position="36"/>
        <end position="55"/>
    </location>
</feature>
<protein>
    <submittedName>
        <fullName evidence="3">DUF3558 domain-containing protein</fullName>
    </submittedName>
</protein>